<organism evidence="3 4">
    <name type="scientific">Nosocomiicoccus massiliensis</name>
    <dbReference type="NCBI Taxonomy" id="1232430"/>
    <lineage>
        <taxon>Bacteria</taxon>
        <taxon>Bacillati</taxon>
        <taxon>Bacillota</taxon>
        <taxon>Bacilli</taxon>
        <taxon>Bacillales</taxon>
        <taxon>Staphylococcaceae</taxon>
        <taxon>Nosocomiicoccus</taxon>
    </lineage>
</organism>
<dbReference type="PANTHER" id="PTHR11895">
    <property type="entry name" value="TRANSAMIDASE"/>
    <property type="match status" value="1"/>
</dbReference>
<evidence type="ECO:0000256" key="1">
    <source>
        <dbReference type="ARBA" id="ARBA00009199"/>
    </source>
</evidence>
<gene>
    <name evidence="3" type="ORF">CJ229_004340</name>
</gene>
<evidence type="ECO:0000259" key="2">
    <source>
        <dbReference type="Pfam" id="PF01425"/>
    </source>
</evidence>
<dbReference type="EMBL" id="CP136964">
    <property type="protein sequence ID" value="WOS96943.1"/>
    <property type="molecule type" value="Genomic_DNA"/>
</dbReference>
<sequence>MTLFHHDSLYYSEKVKQKEVSVTELVERALHNIEHYDDMNAVIHIQKDRALRTAREMDKVLSTLSSEEIKALPPFYGVPIVVKDLGQEEAGLPATNGSYLFKDYIAKTSSNFVTRLIENGFVIVGRTNVPEFGFKMVTDSDLLGNSYAPFGRPLSSGGSSGGAAAALKAGLVPAASGSDGGGSIRIPASFNGLIGLKPTRGRVTSGPGSYRQWQGASIDFFLTKSVRETYELLKMMDVQPPAAPYIAPPLTFCELTPPKKRLKIAYSAESPIGSEVNDEAVKSLKYTVEVLESLGHEVVEDTVSIDGQKAIHSYFTMNMVETAAMFKSMEQSLGREITKDDVELISYGMYYAGLKVPGWMYTQSLSYWDTLSEQYHQFLDDNGYDFYLTPTMNGPTKDIDQFKPSDEAFEKLNNIENLSDDEVSHIFEDVFKTSSAYSPYTWTLNLTGQPAISLPLYNTDEGLPVGSMFIARKGEEDKLLQLALEIENAGRLDAKVFHPKKR</sequence>
<reference evidence="4" key="1">
    <citation type="submission" date="2017-09" db="EMBL/GenBank/DDBJ databases">
        <title>Bacterial strain isolated from the female urinary microbiota.</title>
        <authorList>
            <person name="Thomas-White K."/>
            <person name="Kumar N."/>
            <person name="Forster S."/>
            <person name="Putonti C."/>
            <person name="Lawley T."/>
            <person name="Wolfe A.J."/>
        </authorList>
    </citation>
    <scope>NUCLEOTIDE SEQUENCE [LARGE SCALE GENOMIC DNA]</scope>
    <source>
        <strain evidence="4">UMB0959</strain>
    </source>
</reference>
<dbReference type="InterPro" id="IPR023631">
    <property type="entry name" value="Amidase_dom"/>
</dbReference>
<dbReference type="KEGG" id="nmy:CJ229_004340"/>
<accession>A0AAF0YJB2</accession>
<dbReference type="Pfam" id="PF01425">
    <property type="entry name" value="Amidase"/>
    <property type="match status" value="1"/>
</dbReference>
<dbReference type="InterPro" id="IPR036928">
    <property type="entry name" value="AS_sf"/>
</dbReference>
<dbReference type="PANTHER" id="PTHR11895:SF7">
    <property type="entry name" value="GLUTAMYL-TRNA(GLN) AMIDOTRANSFERASE SUBUNIT A, MITOCHONDRIAL"/>
    <property type="match status" value="1"/>
</dbReference>
<dbReference type="Gene3D" id="3.90.1300.10">
    <property type="entry name" value="Amidase signature (AS) domain"/>
    <property type="match status" value="1"/>
</dbReference>
<protein>
    <submittedName>
        <fullName evidence="3">Amidase family protein</fullName>
    </submittedName>
</protein>
<dbReference type="Proteomes" id="UP000243626">
    <property type="component" value="Chromosome"/>
</dbReference>
<keyword evidence="4" id="KW-1185">Reference proteome</keyword>
<dbReference type="GO" id="GO:0003824">
    <property type="term" value="F:catalytic activity"/>
    <property type="evidence" value="ECO:0007669"/>
    <property type="project" value="InterPro"/>
</dbReference>
<dbReference type="RefSeq" id="WP_102167690.1">
    <property type="nucleotide sequence ID" value="NZ_CP136964.1"/>
</dbReference>
<evidence type="ECO:0000313" key="3">
    <source>
        <dbReference type="EMBL" id="WOS96943.1"/>
    </source>
</evidence>
<proteinExistence type="inferred from homology"/>
<feature type="domain" description="Amidase" evidence="2">
    <location>
        <begin position="24"/>
        <end position="480"/>
    </location>
</feature>
<name>A0AAF0YJB2_9STAP</name>
<evidence type="ECO:0000313" key="4">
    <source>
        <dbReference type="Proteomes" id="UP000243626"/>
    </source>
</evidence>
<dbReference type="InterPro" id="IPR000120">
    <property type="entry name" value="Amidase"/>
</dbReference>
<dbReference type="SUPFAM" id="SSF75304">
    <property type="entry name" value="Amidase signature (AS) enzymes"/>
    <property type="match status" value="1"/>
</dbReference>
<reference evidence="3 4" key="2">
    <citation type="submission" date="2023-10" db="EMBL/GenBank/DDBJ databases">
        <authorList>
            <person name="Choi B."/>
        </authorList>
    </citation>
    <scope>NUCLEOTIDE SEQUENCE [LARGE SCALE GENOMIC DNA]</scope>
    <source>
        <strain evidence="3 4">UMB0959</strain>
    </source>
</reference>
<comment type="similarity">
    <text evidence="1">Belongs to the amidase family.</text>
</comment>
<dbReference type="AlphaFoldDB" id="A0AAF0YJB2"/>